<dbReference type="InterPro" id="IPR012474">
    <property type="entry name" value="Frigida"/>
</dbReference>
<dbReference type="EMBL" id="CAUOFW020010031">
    <property type="protein sequence ID" value="CAK9187543.1"/>
    <property type="molecule type" value="Genomic_DNA"/>
</dbReference>
<evidence type="ECO:0000256" key="2">
    <source>
        <dbReference type="ARBA" id="ARBA00022473"/>
    </source>
</evidence>
<comment type="caution">
    <text evidence="6">The sequence shown here is derived from an EMBL/GenBank/DDBJ whole genome shotgun (WGS) entry which is preliminary data.</text>
</comment>
<gene>
    <name evidence="6" type="ORF">ILEXP_LOCUS58112</name>
</gene>
<organism evidence="6 7">
    <name type="scientific">Ilex paraguariensis</name>
    <name type="common">yerba mate</name>
    <dbReference type="NCBI Taxonomy" id="185542"/>
    <lineage>
        <taxon>Eukaryota</taxon>
        <taxon>Viridiplantae</taxon>
        <taxon>Streptophyta</taxon>
        <taxon>Embryophyta</taxon>
        <taxon>Tracheophyta</taxon>
        <taxon>Spermatophyta</taxon>
        <taxon>Magnoliopsida</taxon>
        <taxon>eudicotyledons</taxon>
        <taxon>Gunneridae</taxon>
        <taxon>Pentapetalae</taxon>
        <taxon>asterids</taxon>
        <taxon>campanulids</taxon>
        <taxon>Aquifoliales</taxon>
        <taxon>Aquifoliaceae</taxon>
        <taxon>Ilex</taxon>
    </lineage>
</organism>
<proteinExistence type="inferred from homology"/>
<keyword evidence="7" id="KW-1185">Reference proteome</keyword>
<reference evidence="6 7" key="1">
    <citation type="submission" date="2024-02" db="EMBL/GenBank/DDBJ databases">
        <authorList>
            <person name="Vignale AGUSTIN F."/>
            <person name="Sosa J E."/>
            <person name="Modenutti C."/>
        </authorList>
    </citation>
    <scope>NUCLEOTIDE SEQUENCE [LARGE SCALE GENOMIC DNA]</scope>
</reference>
<dbReference type="Pfam" id="PF07899">
    <property type="entry name" value="Frigida"/>
    <property type="match status" value="1"/>
</dbReference>
<dbReference type="PANTHER" id="PTHR31791:SF2">
    <property type="entry name" value="FRIGIDA-LIKE PROTEIN 4A-RELATED"/>
    <property type="match status" value="1"/>
</dbReference>
<dbReference type="AlphaFoldDB" id="A0ABC8V2F8"/>
<dbReference type="PANTHER" id="PTHR31791">
    <property type="entry name" value="FRIGIDA-LIKE PROTEIN 3-RELATED"/>
    <property type="match status" value="1"/>
</dbReference>
<evidence type="ECO:0000313" key="6">
    <source>
        <dbReference type="EMBL" id="CAK9187543.1"/>
    </source>
</evidence>
<evidence type="ECO:0000256" key="5">
    <source>
        <dbReference type="RuleBase" id="RU364012"/>
    </source>
</evidence>
<evidence type="ECO:0000256" key="3">
    <source>
        <dbReference type="ARBA" id="ARBA00022782"/>
    </source>
</evidence>
<evidence type="ECO:0000256" key="1">
    <source>
        <dbReference type="ARBA" id="ARBA00008956"/>
    </source>
</evidence>
<evidence type="ECO:0000313" key="7">
    <source>
        <dbReference type="Proteomes" id="UP001642360"/>
    </source>
</evidence>
<keyword evidence="3 5" id="KW-0221">Differentiation</keyword>
<evidence type="ECO:0000256" key="4">
    <source>
        <dbReference type="ARBA" id="ARBA00023089"/>
    </source>
</evidence>
<keyword evidence="4 5" id="KW-0287">Flowering</keyword>
<sequence length="218" mass="24378">MGSIADPGELTQPSFDEFQRQTSLMTSCTLLWKELSDHFTSLEQDLQKKFKAVKAKLETLDTETKHSLLVLENRETTINNSIEIALGKVKGNKEIAINSQNDTVPEPRVLEICGCSEEGIGYNENEMPVALGDCVDPARFVLEAISEVFPVDKREVKIKRVNDLGWACVLLLESLIPVMVDPILGSERMLVTPSVKERAKEIAETWKKSLEEMGGLRM</sequence>
<comment type="similarity">
    <text evidence="1 5">Belongs to the Frigida family.</text>
</comment>
<dbReference type="GO" id="GO:0030154">
    <property type="term" value="P:cell differentiation"/>
    <property type="evidence" value="ECO:0007669"/>
    <property type="project" value="UniProtKB-KW"/>
</dbReference>
<protein>
    <recommendedName>
        <fullName evidence="5">FRIGIDA-like protein</fullName>
    </recommendedName>
</protein>
<name>A0ABC8V2F8_9AQUA</name>
<keyword evidence="2 5" id="KW-0217">Developmental protein</keyword>
<dbReference type="GO" id="GO:0009908">
    <property type="term" value="P:flower development"/>
    <property type="evidence" value="ECO:0007669"/>
    <property type="project" value="UniProtKB-KW"/>
</dbReference>
<accession>A0ABC8V2F8</accession>
<dbReference type="Proteomes" id="UP001642360">
    <property type="component" value="Unassembled WGS sequence"/>
</dbReference>